<dbReference type="GO" id="GO:0055064">
    <property type="term" value="P:chloride ion homeostasis"/>
    <property type="evidence" value="ECO:0007669"/>
    <property type="project" value="TreeGrafter"/>
</dbReference>
<protein>
    <submittedName>
        <fullName evidence="6">S12A6 protein</fullName>
    </submittedName>
</protein>
<evidence type="ECO:0000256" key="1">
    <source>
        <dbReference type="ARBA" id="ARBA00004141"/>
    </source>
</evidence>
<dbReference type="GO" id="GO:0005886">
    <property type="term" value="C:plasma membrane"/>
    <property type="evidence" value="ECO:0007669"/>
    <property type="project" value="TreeGrafter"/>
</dbReference>
<feature type="transmembrane region" description="Helical" evidence="5">
    <location>
        <begin position="85"/>
        <end position="116"/>
    </location>
</feature>
<dbReference type="EMBL" id="VWZO01007970">
    <property type="protein sequence ID" value="NXH14053.1"/>
    <property type="molecule type" value="Genomic_DNA"/>
</dbReference>
<dbReference type="GO" id="GO:0045202">
    <property type="term" value="C:synapse"/>
    <property type="evidence" value="ECO:0007669"/>
    <property type="project" value="GOC"/>
</dbReference>
<dbReference type="GO" id="GO:1990573">
    <property type="term" value="P:potassium ion import across plasma membrane"/>
    <property type="evidence" value="ECO:0007669"/>
    <property type="project" value="TreeGrafter"/>
</dbReference>
<feature type="non-terminal residue" evidence="6">
    <location>
        <position position="127"/>
    </location>
</feature>
<comment type="caution">
    <text evidence="6">The sequence shown here is derived from an EMBL/GenBank/DDBJ whole genome shotgun (WGS) entry which is preliminary data.</text>
</comment>
<dbReference type="OrthoDB" id="9397390at2759"/>
<evidence type="ECO:0000256" key="5">
    <source>
        <dbReference type="SAM" id="Phobius"/>
    </source>
</evidence>
<dbReference type="AlphaFoldDB" id="A0A7K9HJL3"/>
<feature type="transmembrane region" description="Helical" evidence="5">
    <location>
        <begin position="12"/>
        <end position="34"/>
    </location>
</feature>
<evidence type="ECO:0000313" key="7">
    <source>
        <dbReference type="Proteomes" id="UP000534107"/>
    </source>
</evidence>
<evidence type="ECO:0000256" key="2">
    <source>
        <dbReference type="ARBA" id="ARBA00022692"/>
    </source>
</evidence>
<evidence type="ECO:0000256" key="4">
    <source>
        <dbReference type="ARBA" id="ARBA00023136"/>
    </source>
</evidence>
<name>A0A7K9HJL3_9PICI</name>
<evidence type="ECO:0000313" key="6">
    <source>
        <dbReference type="EMBL" id="NXH14053.1"/>
    </source>
</evidence>
<proteinExistence type="predicted"/>
<keyword evidence="7" id="KW-1185">Reference proteome</keyword>
<keyword evidence="2 5" id="KW-0812">Transmembrane</keyword>
<feature type="non-terminal residue" evidence="6">
    <location>
        <position position="1"/>
    </location>
</feature>
<keyword evidence="4 5" id="KW-0472">Membrane</keyword>
<dbReference type="PANTHER" id="PTHR11827:SF73">
    <property type="entry name" value="KAZACHOC, ISOFORM G"/>
    <property type="match status" value="1"/>
</dbReference>
<dbReference type="GO" id="GO:0015379">
    <property type="term" value="F:potassium:chloride symporter activity"/>
    <property type="evidence" value="ECO:0007669"/>
    <property type="project" value="TreeGrafter"/>
</dbReference>
<accession>A0A7K9HJL3</accession>
<dbReference type="Proteomes" id="UP000534107">
    <property type="component" value="Unassembled WGS sequence"/>
</dbReference>
<reference evidence="6 7" key="1">
    <citation type="submission" date="2019-09" db="EMBL/GenBank/DDBJ databases">
        <title>Bird 10,000 Genomes (B10K) Project - Family phase.</title>
        <authorList>
            <person name="Zhang G."/>
        </authorList>
    </citation>
    <scope>NUCLEOTIDE SEQUENCE [LARGE SCALE GENOMIC DNA]</scope>
    <source>
        <strain evidence="6">B10K-DU-001-16</strain>
        <tissue evidence="6">Muscle</tissue>
    </source>
</reference>
<dbReference type="GO" id="GO:0007268">
    <property type="term" value="P:chemical synaptic transmission"/>
    <property type="evidence" value="ECO:0007669"/>
    <property type="project" value="TreeGrafter"/>
</dbReference>
<dbReference type="GO" id="GO:0006884">
    <property type="term" value="P:cell volume homeostasis"/>
    <property type="evidence" value="ECO:0007669"/>
    <property type="project" value="TreeGrafter"/>
</dbReference>
<keyword evidence="3 5" id="KW-1133">Transmembrane helix</keyword>
<evidence type="ECO:0000256" key="3">
    <source>
        <dbReference type="ARBA" id="ARBA00022989"/>
    </source>
</evidence>
<comment type="subcellular location">
    <subcellularLocation>
        <location evidence="1">Membrane</location>
        <topology evidence="1">Multi-pass membrane protein</topology>
    </subcellularLocation>
</comment>
<dbReference type="GO" id="GO:0055075">
    <property type="term" value="P:potassium ion homeostasis"/>
    <property type="evidence" value="ECO:0007669"/>
    <property type="project" value="TreeGrafter"/>
</dbReference>
<sequence>QAVARGRLRPLAVTWLVAALGVLLGSLDLLAPVLSHPAPQRPIAAPHISVLSCRFWLTSCLLLNLSCALQGLLPTPGWAPGCPLYHWAVSLAGSGLCLALMLTTCWSSALLAMAIAATTYKYLQYRG</sequence>
<organism evidence="6 7">
    <name type="scientific">Bucco capensis</name>
    <name type="common">collared puffbird</name>
    <dbReference type="NCBI Taxonomy" id="135168"/>
    <lineage>
        <taxon>Eukaryota</taxon>
        <taxon>Metazoa</taxon>
        <taxon>Chordata</taxon>
        <taxon>Craniata</taxon>
        <taxon>Vertebrata</taxon>
        <taxon>Euteleostomi</taxon>
        <taxon>Archelosauria</taxon>
        <taxon>Archosauria</taxon>
        <taxon>Dinosauria</taxon>
        <taxon>Saurischia</taxon>
        <taxon>Theropoda</taxon>
        <taxon>Coelurosauria</taxon>
        <taxon>Aves</taxon>
        <taxon>Neognathae</taxon>
        <taxon>Neoaves</taxon>
        <taxon>Telluraves</taxon>
        <taxon>Coraciimorphae</taxon>
        <taxon>Piciformes</taxon>
        <taxon>Bucconidae</taxon>
        <taxon>Bucco</taxon>
    </lineage>
</organism>
<dbReference type="PANTHER" id="PTHR11827">
    <property type="entry name" value="SOLUTE CARRIER FAMILY 12, CATION COTRANSPORTERS"/>
    <property type="match status" value="1"/>
</dbReference>
<dbReference type="InterPro" id="IPR004842">
    <property type="entry name" value="SLC12A_fam"/>
</dbReference>
<gene>
    <name evidence="6" type="primary">Slc12a6</name>
    <name evidence="6" type="ORF">BUCCAP_R15572</name>
</gene>